<sequence>MSETEINHQEQEKADAPARMAPASPSRPPMASDKECQTHQKQRGKILAEVLVLPRQAPTSRLPPVKACIATARGERLQTLNDMRPGTPAPWIQVRINDSPIKANLDTAATGNFIPSQLLTPE</sequence>
<evidence type="ECO:0000313" key="3">
    <source>
        <dbReference type="Proteomes" id="UP001159363"/>
    </source>
</evidence>
<evidence type="ECO:0000256" key="1">
    <source>
        <dbReference type="SAM" id="MobiDB-lite"/>
    </source>
</evidence>
<reference evidence="2 3" key="1">
    <citation type="submission" date="2023-02" db="EMBL/GenBank/DDBJ databases">
        <title>LHISI_Scaffold_Assembly.</title>
        <authorList>
            <person name="Stuart O.P."/>
            <person name="Cleave R."/>
            <person name="Magrath M.J.L."/>
            <person name="Mikheyev A.S."/>
        </authorList>
    </citation>
    <scope>NUCLEOTIDE SEQUENCE [LARGE SCALE GENOMIC DNA]</scope>
    <source>
        <strain evidence="2">Daus_M_001</strain>
        <tissue evidence="2">Leg muscle</tissue>
    </source>
</reference>
<dbReference type="EMBL" id="JARBHB010000014">
    <property type="protein sequence ID" value="KAJ8868731.1"/>
    <property type="molecule type" value="Genomic_DNA"/>
</dbReference>
<comment type="caution">
    <text evidence="2">The sequence shown here is derived from an EMBL/GenBank/DDBJ whole genome shotgun (WGS) entry which is preliminary data.</text>
</comment>
<keyword evidence="3" id="KW-1185">Reference proteome</keyword>
<feature type="region of interest" description="Disordered" evidence="1">
    <location>
        <begin position="1"/>
        <end position="42"/>
    </location>
</feature>
<gene>
    <name evidence="2" type="ORF">PR048_030270</name>
</gene>
<proteinExistence type="predicted"/>
<evidence type="ECO:0000313" key="2">
    <source>
        <dbReference type="EMBL" id="KAJ8868731.1"/>
    </source>
</evidence>
<organism evidence="2 3">
    <name type="scientific">Dryococelus australis</name>
    <dbReference type="NCBI Taxonomy" id="614101"/>
    <lineage>
        <taxon>Eukaryota</taxon>
        <taxon>Metazoa</taxon>
        <taxon>Ecdysozoa</taxon>
        <taxon>Arthropoda</taxon>
        <taxon>Hexapoda</taxon>
        <taxon>Insecta</taxon>
        <taxon>Pterygota</taxon>
        <taxon>Neoptera</taxon>
        <taxon>Polyneoptera</taxon>
        <taxon>Phasmatodea</taxon>
        <taxon>Verophasmatodea</taxon>
        <taxon>Anareolatae</taxon>
        <taxon>Phasmatidae</taxon>
        <taxon>Eurycanthinae</taxon>
        <taxon>Dryococelus</taxon>
    </lineage>
</organism>
<protein>
    <submittedName>
        <fullName evidence="2">Uncharacterized protein</fullName>
    </submittedName>
</protein>
<dbReference type="Proteomes" id="UP001159363">
    <property type="component" value="Chromosome 13"/>
</dbReference>
<feature type="compositionally biased region" description="Basic and acidic residues" evidence="1">
    <location>
        <begin position="1"/>
        <end position="16"/>
    </location>
</feature>
<accession>A0ABQ9G8I1</accession>
<name>A0ABQ9G8I1_9NEOP</name>